<organism evidence="1 2">
    <name type="scientific">Canavalia gladiata</name>
    <name type="common">Sword bean</name>
    <name type="synonym">Dolichos gladiatus</name>
    <dbReference type="NCBI Taxonomy" id="3824"/>
    <lineage>
        <taxon>Eukaryota</taxon>
        <taxon>Viridiplantae</taxon>
        <taxon>Streptophyta</taxon>
        <taxon>Embryophyta</taxon>
        <taxon>Tracheophyta</taxon>
        <taxon>Spermatophyta</taxon>
        <taxon>Magnoliopsida</taxon>
        <taxon>eudicotyledons</taxon>
        <taxon>Gunneridae</taxon>
        <taxon>Pentapetalae</taxon>
        <taxon>rosids</taxon>
        <taxon>fabids</taxon>
        <taxon>Fabales</taxon>
        <taxon>Fabaceae</taxon>
        <taxon>Papilionoideae</taxon>
        <taxon>50 kb inversion clade</taxon>
        <taxon>NPAAA clade</taxon>
        <taxon>indigoferoid/millettioid clade</taxon>
        <taxon>Phaseoleae</taxon>
        <taxon>Canavalia</taxon>
    </lineage>
</organism>
<sequence length="156" mass="17565">MYCSISLRQFLHDSISPCMNLSLNPGFDCCHVARGSTSGETESMRHTKAHEPVLSGLAPHMFAPKLHSLANSVDVKRAPTKIIGLYINELDSKSGLWRHPVPFIFDPDPMQPTCKANLPPYYVFTHNWNGIGLNVGAWLWWLAKENSLLRPQVRIL</sequence>
<dbReference type="Proteomes" id="UP001367508">
    <property type="component" value="Unassembled WGS sequence"/>
</dbReference>
<comment type="caution">
    <text evidence="1">The sequence shown here is derived from an EMBL/GenBank/DDBJ whole genome shotgun (WGS) entry which is preliminary data.</text>
</comment>
<keyword evidence="2" id="KW-1185">Reference proteome</keyword>
<proteinExistence type="predicted"/>
<reference evidence="1 2" key="1">
    <citation type="submission" date="2024-01" db="EMBL/GenBank/DDBJ databases">
        <title>The genomes of 5 underutilized Papilionoideae crops provide insights into root nodulation and disease resistanc.</title>
        <authorList>
            <person name="Jiang F."/>
        </authorList>
    </citation>
    <scope>NUCLEOTIDE SEQUENCE [LARGE SCALE GENOMIC DNA]</scope>
    <source>
        <strain evidence="1">LVBAO_FW01</strain>
        <tissue evidence="1">Leaves</tissue>
    </source>
</reference>
<accession>A0AAN9M8T9</accession>
<name>A0AAN9M8T9_CANGL</name>
<evidence type="ECO:0000313" key="2">
    <source>
        <dbReference type="Proteomes" id="UP001367508"/>
    </source>
</evidence>
<protein>
    <submittedName>
        <fullName evidence="1">Uncharacterized protein</fullName>
    </submittedName>
</protein>
<dbReference type="AlphaFoldDB" id="A0AAN9M8T9"/>
<dbReference type="EMBL" id="JAYMYQ010000002">
    <property type="protein sequence ID" value="KAK7349981.1"/>
    <property type="molecule type" value="Genomic_DNA"/>
</dbReference>
<gene>
    <name evidence="1" type="ORF">VNO77_07957</name>
</gene>
<evidence type="ECO:0000313" key="1">
    <source>
        <dbReference type="EMBL" id="KAK7349981.1"/>
    </source>
</evidence>